<proteinExistence type="predicted"/>
<protein>
    <submittedName>
        <fullName evidence="2">Uncharacterized protein</fullName>
    </submittedName>
</protein>
<sequence length="148" mass="17607">MVCIVIFKEIIFSLLKYDLTLIIGCESEETNNIQSIKSIKPKVEKTTRINLVFVSVWMFFGVSLCFQMFGTLVSLQLLSFALLQLVALIHFHQRRGRYLRRYSDAQVKRELWSLSSQESDYIITVEYYLEFIWHKWNVPGFFFLLLYL</sequence>
<reference evidence="2 3" key="1">
    <citation type="journal article" date="2015" name="Sci. Rep.">
        <title>The power of single molecule real-time sequencing technology in the de novo assembly of a eukaryotic genome.</title>
        <authorList>
            <person name="Sakai H."/>
            <person name="Naito K."/>
            <person name="Ogiso-Tanaka E."/>
            <person name="Takahashi Y."/>
            <person name="Iseki K."/>
            <person name="Muto C."/>
            <person name="Satou K."/>
            <person name="Teruya K."/>
            <person name="Shiroma A."/>
            <person name="Shimoji M."/>
            <person name="Hirano T."/>
            <person name="Itoh T."/>
            <person name="Kaga A."/>
            <person name="Tomooka N."/>
        </authorList>
    </citation>
    <scope>NUCLEOTIDE SEQUENCE [LARGE SCALE GENOMIC DNA]</scope>
    <source>
        <strain evidence="3">cv. Shumari</strain>
    </source>
</reference>
<evidence type="ECO:0000313" key="2">
    <source>
        <dbReference type="EMBL" id="BAT78937.1"/>
    </source>
</evidence>
<organism evidence="2 3">
    <name type="scientific">Vigna angularis var. angularis</name>
    <dbReference type="NCBI Taxonomy" id="157739"/>
    <lineage>
        <taxon>Eukaryota</taxon>
        <taxon>Viridiplantae</taxon>
        <taxon>Streptophyta</taxon>
        <taxon>Embryophyta</taxon>
        <taxon>Tracheophyta</taxon>
        <taxon>Spermatophyta</taxon>
        <taxon>Magnoliopsida</taxon>
        <taxon>eudicotyledons</taxon>
        <taxon>Gunneridae</taxon>
        <taxon>Pentapetalae</taxon>
        <taxon>rosids</taxon>
        <taxon>fabids</taxon>
        <taxon>Fabales</taxon>
        <taxon>Fabaceae</taxon>
        <taxon>Papilionoideae</taxon>
        <taxon>50 kb inversion clade</taxon>
        <taxon>NPAAA clade</taxon>
        <taxon>indigoferoid/millettioid clade</taxon>
        <taxon>Phaseoleae</taxon>
        <taxon>Vigna</taxon>
    </lineage>
</organism>
<dbReference type="AlphaFoldDB" id="A0A0S3RE85"/>
<accession>A0A0S3RE85</accession>
<keyword evidence="1" id="KW-0812">Transmembrane</keyword>
<name>A0A0S3RE85_PHAAN</name>
<keyword evidence="1" id="KW-0472">Membrane</keyword>
<feature type="transmembrane region" description="Helical" evidence="1">
    <location>
        <begin position="49"/>
        <end position="69"/>
    </location>
</feature>
<evidence type="ECO:0000256" key="1">
    <source>
        <dbReference type="SAM" id="Phobius"/>
    </source>
</evidence>
<keyword evidence="3" id="KW-1185">Reference proteome</keyword>
<evidence type="ECO:0000313" key="3">
    <source>
        <dbReference type="Proteomes" id="UP000291084"/>
    </source>
</evidence>
<keyword evidence="1" id="KW-1133">Transmembrane helix</keyword>
<dbReference type="Proteomes" id="UP000291084">
    <property type="component" value="Chromosome 2"/>
</dbReference>
<gene>
    <name evidence="2" type="primary">Vigan.02G169900</name>
    <name evidence="2" type="ORF">VIGAN_02169900</name>
</gene>
<dbReference type="EMBL" id="AP015035">
    <property type="protein sequence ID" value="BAT78937.1"/>
    <property type="molecule type" value="Genomic_DNA"/>
</dbReference>
<feature type="transmembrane region" description="Helical" evidence="1">
    <location>
        <begin position="75"/>
        <end position="91"/>
    </location>
</feature>